<evidence type="ECO:0000256" key="1">
    <source>
        <dbReference type="ARBA" id="ARBA00022723"/>
    </source>
</evidence>
<dbReference type="InterPro" id="IPR036864">
    <property type="entry name" value="Zn2-C6_fun-type_DNA-bd_sf"/>
</dbReference>
<feature type="region of interest" description="Disordered" evidence="5">
    <location>
        <begin position="45"/>
        <end position="96"/>
    </location>
</feature>
<keyword evidence="2" id="KW-0805">Transcription regulation</keyword>
<dbReference type="GO" id="GO:0000978">
    <property type="term" value="F:RNA polymerase II cis-regulatory region sequence-specific DNA binding"/>
    <property type="evidence" value="ECO:0007669"/>
    <property type="project" value="TreeGrafter"/>
</dbReference>
<dbReference type="SUPFAM" id="SSF57701">
    <property type="entry name" value="Zn2/Cys6 DNA-binding domain"/>
    <property type="match status" value="1"/>
</dbReference>
<feature type="compositionally biased region" description="Gly residues" evidence="5">
    <location>
        <begin position="80"/>
        <end position="93"/>
    </location>
</feature>
<dbReference type="PROSITE" id="PS00463">
    <property type="entry name" value="ZN2_CY6_FUNGAL_1"/>
    <property type="match status" value="1"/>
</dbReference>
<keyword evidence="4" id="KW-0539">Nucleus</keyword>
<dbReference type="SMART" id="SM00906">
    <property type="entry name" value="Fungal_trans"/>
    <property type="match status" value="1"/>
</dbReference>
<evidence type="ECO:0000259" key="6">
    <source>
        <dbReference type="PROSITE" id="PS50048"/>
    </source>
</evidence>
<dbReference type="InterPro" id="IPR051127">
    <property type="entry name" value="Fungal_SecMet_Regulators"/>
</dbReference>
<name>A0A2T4BXA7_TRILO</name>
<evidence type="ECO:0000256" key="3">
    <source>
        <dbReference type="ARBA" id="ARBA00023163"/>
    </source>
</evidence>
<dbReference type="Proteomes" id="UP000240760">
    <property type="component" value="Unassembled WGS sequence"/>
</dbReference>
<keyword evidence="3" id="KW-0804">Transcription</keyword>
<dbReference type="Gene3D" id="4.10.240.10">
    <property type="entry name" value="Zn(2)-C6 fungal-type DNA-binding domain"/>
    <property type="match status" value="1"/>
</dbReference>
<dbReference type="PANTHER" id="PTHR47424">
    <property type="entry name" value="REGULATORY PROTEIN GAL4"/>
    <property type="match status" value="1"/>
</dbReference>
<feature type="region of interest" description="Disordered" evidence="5">
    <location>
        <begin position="112"/>
        <end position="165"/>
    </location>
</feature>
<dbReference type="CDD" id="cd12148">
    <property type="entry name" value="fungal_TF_MHR"/>
    <property type="match status" value="1"/>
</dbReference>
<evidence type="ECO:0000256" key="2">
    <source>
        <dbReference type="ARBA" id="ARBA00023015"/>
    </source>
</evidence>
<sequence>MPRPKVHPSQRQRAAEACNFCRTSKKRCSATVPCTACQRRGIGDSCHLTHRPRGSRAAAPPLPYPPRTRASAPEQVPASPGGGDGGIPDGLGGDASMEETAWGRTEFGDMNAPEWCSVNGDDAEGGYRPLTPSDSRVSASEGVANRSARLSRARRGSPAPEPESHARMLLNLRGERVYIGEAASLSFLQLIRDTVTAQIGPSQFSHNEKRDSMLETESAAAESSGLGTTNCNIDLEGSLLYARTFEAATGGLLDVFGPTEVEDLLMTIRTDEAQSLNPCQRASIDLAIAIGAQCKSPMEAQQVGPAYFRQAQQRAFAGMLEDPNVDMVRAFLLMAFYMLGHCRRNTAFMYLGIAARAAVALGMHSPHSYTDLGNPACQQRLHIWMSLCVLDMLVSSILGRPPATAGLRADLDATVISTNSSSATRHGPRTIGVFASYEILTIINESVDALYGRKVTSTAMIELFLSKIEAWSKQLPSYLRNPLTTKRDASAQKAATDSIHIACLYYFAITLVTRPVLISRLTSHPDVASPSSSPLASACLDAAVYLVQTCSEAHKSGLLLANMCILKALIFAAGLILGFDMFAKKELDYEVEVAFRSAKDVLDYLGIQSPQASHYSEILGLLSNAIMKRRMELSSRPRSRYVGKLLSLNREADIGQGDGAANEEALAPDGYASGTSITTRDIDEVWGAEISNQTAELDGDVLRGWDGLELSQWDSFPFFNPRVFGF</sequence>
<evidence type="ECO:0000256" key="5">
    <source>
        <dbReference type="SAM" id="MobiDB-lite"/>
    </source>
</evidence>
<accession>A0A2T4BXA7</accession>
<dbReference type="PROSITE" id="PS50048">
    <property type="entry name" value="ZN2_CY6_FUNGAL_2"/>
    <property type="match status" value="1"/>
</dbReference>
<dbReference type="GO" id="GO:0000981">
    <property type="term" value="F:DNA-binding transcription factor activity, RNA polymerase II-specific"/>
    <property type="evidence" value="ECO:0007669"/>
    <property type="project" value="InterPro"/>
</dbReference>
<dbReference type="InterPro" id="IPR001138">
    <property type="entry name" value="Zn2Cys6_DnaBD"/>
</dbReference>
<dbReference type="GO" id="GO:0008270">
    <property type="term" value="F:zinc ion binding"/>
    <property type="evidence" value="ECO:0007669"/>
    <property type="project" value="InterPro"/>
</dbReference>
<keyword evidence="1" id="KW-0479">Metal-binding</keyword>
<evidence type="ECO:0000256" key="4">
    <source>
        <dbReference type="ARBA" id="ARBA00023242"/>
    </source>
</evidence>
<dbReference type="PANTHER" id="PTHR47424:SF9">
    <property type="entry name" value="TAH-2"/>
    <property type="match status" value="1"/>
</dbReference>
<dbReference type="InterPro" id="IPR007219">
    <property type="entry name" value="XnlR_reg_dom"/>
</dbReference>
<feature type="region of interest" description="Disordered" evidence="5">
    <location>
        <begin position="202"/>
        <end position="221"/>
    </location>
</feature>
<proteinExistence type="predicted"/>
<dbReference type="GO" id="GO:0006351">
    <property type="term" value="P:DNA-templated transcription"/>
    <property type="evidence" value="ECO:0007669"/>
    <property type="project" value="InterPro"/>
</dbReference>
<organism evidence="7 8">
    <name type="scientific">Trichoderma longibrachiatum ATCC 18648</name>
    <dbReference type="NCBI Taxonomy" id="983965"/>
    <lineage>
        <taxon>Eukaryota</taxon>
        <taxon>Fungi</taxon>
        <taxon>Dikarya</taxon>
        <taxon>Ascomycota</taxon>
        <taxon>Pezizomycotina</taxon>
        <taxon>Sordariomycetes</taxon>
        <taxon>Hypocreomycetidae</taxon>
        <taxon>Hypocreales</taxon>
        <taxon>Hypocreaceae</taxon>
        <taxon>Trichoderma</taxon>
    </lineage>
</organism>
<dbReference type="GO" id="GO:0005634">
    <property type="term" value="C:nucleus"/>
    <property type="evidence" value="ECO:0007669"/>
    <property type="project" value="TreeGrafter"/>
</dbReference>
<dbReference type="CDD" id="cd00067">
    <property type="entry name" value="GAL4"/>
    <property type="match status" value="1"/>
</dbReference>
<dbReference type="EMBL" id="KZ679137">
    <property type="protein sequence ID" value="PTB73876.1"/>
    <property type="molecule type" value="Genomic_DNA"/>
</dbReference>
<dbReference type="OrthoDB" id="47007at2759"/>
<dbReference type="STRING" id="983965.A0A2T4BXA7"/>
<dbReference type="GO" id="GO:0000435">
    <property type="term" value="P:positive regulation of transcription from RNA polymerase II promoter by galactose"/>
    <property type="evidence" value="ECO:0007669"/>
    <property type="project" value="TreeGrafter"/>
</dbReference>
<protein>
    <recommendedName>
        <fullName evidence="6">Zn(2)-C6 fungal-type domain-containing protein</fullName>
    </recommendedName>
</protein>
<evidence type="ECO:0000313" key="7">
    <source>
        <dbReference type="EMBL" id="PTB73876.1"/>
    </source>
</evidence>
<dbReference type="AlphaFoldDB" id="A0A2T4BXA7"/>
<dbReference type="SMART" id="SM00066">
    <property type="entry name" value="GAL4"/>
    <property type="match status" value="1"/>
</dbReference>
<feature type="domain" description="Zn(2)-C6 fungal-type" evidence="6">
    <location>
        <begin position="17"/>
        <end position="48"/>
    </location>
</feature>
<dbReference type="Pfam" id="PF04082">
    <property type="entry name" value="Fungal_trans"/>
    <property type="match status" value="1"/>
</dbReference>
<dbReference type="Pfam" id="PF00172">
    <property type="entry name" value="Zn_clus"/>
    <property type="match status" value="1"/>
</dbReference>
<reference evidence="7 8" key="1">
    <citation type="submission" date="2016-07" db="EMBL/GenBank/DDBJ databases">
        <title>Multiple horizontal gene transfer events from other fungi enriched the ability of initially mycotrophic Trichoderma (Ascomycota) to feed on dead plant biomass.</title>
        <authorList>
            <consortium name="DOE Joint Genome Institute"/>
            <person name="Aerts A."/>
            <person name="Atanasova L."/>
            <person name="Chenthamara K."/>
            <person name="Zhang J."/>
            <person name="Grujic M."/>
            <person name="Henrissat B."/>
            <person name="Kuo A."/>
            <person name="Salamov A."/>
            <person name="Lipzen A."/>
            <person name="Labutti K."/>
            <person name="Barry K."/>
            <person name="Miao Y."/>
            <person name="Rahimi M.J."/>
            <person name="Shen Q."/>
            <person name="Grigoriev I.V."/>
            <person name="Kubicek C.P."/>
            <person name="Druzhinina I.S."/>
        </authorList>
    </citation>
    <scope>NUCLEOTIDE SEQUENCE [LARGE SCALE GENOMIC DNA]</scope>
    <source>
        <strain evidence="7 8">ATCC 18648</strain>
    </source>
</reference>
<gene>
    <name evidence="7" type="ORF">M440DRAFT_1432737</name>
</gene>
<keyword evidence="8" id="KW-1185">Reference proteome</keyword>
<evidence type="ECO:0000313" key="8">
    <source>
        <dbReference type="Proteomes" id="UP000240760"/>
    </source>
</evidence>